<name>A0AAV0VDB0_9STRA</name>
<evidence type="ECO:0000256" key="2">
    <source>
        <dbReference type="ARBA" id="ARBA00022801"/>
    </source>
</evidence>
<keyword evidence="2" id="KW-0378">Hydrolase</keyword>
<dbReference type="AlphaFoldDB" id="A0AAV0VDB0"/>
<keyword evidence="1" id="KW-0547">Nucleotide-binding</keyword>
<proteinExistence type="predicted"/>
<dbReference type="EMBL" id="CANTFM010002682">
    <property type="protein sequence ID" value="CAI5747170.1"/>
    <property type="molecule type" value="Genomic_DNA"/>
</dbReference>
<feature type="domain" description="HIT" evidence="5">
    <location>
        <begin position="141"/>
        <end position="268"/>
    </location>
</feature>
<reference evidence="6" key="1">
    <citation type="submission" date="2022-12" db="EMBL/GenBank/DDBJ databases">
        <authorList>
            <person name="Webb A."/>
        </authorList>
    </citation>
    <scope>NUCLEOTIDE SEQUENCE</scope>
    <source>
        <strain evidence="6">Pd1</strain>
    </source>
</reference>
<dbReference type="GO" id="GO:0016787">
    <property type="term" value="F:hydrolase activity"/>
    <property type="evidence" value="ECO:0007669"/>
    <property type="project" value="UniProtKB-KW"/>
</dbReference>
<evidence type="ECO:0000313" key="6">
    <source>
        <dbReference type="EMBL" id="CAI5747170.1"/>
    </source>
</evidence>
<evidence type="ECO:0000256" key="1">
    <source>
        <dbReference type="ARBA" id="ARBA00022741"/>
    </source>
</evidence>
<evidence type="ECO:0000256" key="3">
    <source>
        <dbReference type="PROSITE-ProRule" id="PRU00464"/>
    </source>
</evidence>
<feature type="compositionally biased region" description="Basic residues" evidence="4">
    <location>
        <begin position="314"/>
        <end position="323"/>
    </location>
</feature>
<gene>
    <name evidence="6" type="ORF">PDE001_LOCUS12096</name>
</gene>
<dbReference type="Gene3D" id="3.30.428.10">
    <property type="entry name" value="HIT-like"/>
    <property type="match status" value="1"/>
</dbReference>
<dbReference type="SUPFAM" id="SSF54197">
    <property type="entry name" value="HIT-like"/>
    <property type="match status" value="1"/>
</dbReference>
<dbReference type="PANTHER" id="PTHR12486:SF5">
    <property type="entry name" value="ADENOSINE 5'-MONOPHOSPHORAMIDASE HINT3"/>
    <property type="match status" value="1"/>
</dbReference>
<accession>A0AAV0VDB0</accession>
<dbReference type="Pfam" id="PF11969">
    <property type="entry name" value="DcpS_C"/>
    <property type="match status" value="1"/>
</dbReference>
<feature type="region of interest" description="Disordered" evidence="4">
    <location>
        <begin position="302"/>
        <end position="327"/>
    </location>
</feature>
<feature type="region of interest" description="Disordered" evidence="4">
    <location>
        <begin position="1"/>
        <end position="24"/>
    </location>
</feature>
<evidence type="ECO:0000256" key="4">
    <source>
        <dbReference type="SAM" id="MobiDB-lite"/>
    </source>
</evidence>
<dbReference type="GO" id="GO:0000166">
    <property type="term" value="F:nucleotide binding"/>
    <property type="evidence" value="ECO:0007669"/>
    <property type="project" value="UniProtKB-KW"/>
</dbReference>
<feature type="compositionally biased region" description="Basic and acidic residues" evidence="4">
    <location>
        <begin position="302"/>
        <end position="313"/>
    </location>
</feature>
<feature type="compositionally biased region" description="Basic residues" evidence="4">
    <location>
        <begin position="14"/>
        <end position="24"/>
    </location>
</feature>
<dbReference type="InterPro" id="IPR036265">
    <property type="entry name" value="HIT-like_sf"/>
</dbReference>
<sequence>MFTVMSMSSTPIRAPRRATPKKTRLRKRLPACLSNFSTTEIKGTAHEVQCMESVESAVNVSSCPSVPTTGRRLDIAGTTHSWSDTEEINFPNQSRRKRCQNSSSPCMSLSSSSSSILTSPSFLVAKKGVTYGHNGTLVSCRFCEILESGNETFLYQDKDVVVFRPLAPVVVSHILVVPRRHIRNVSELTPDEATLLHRMREIAAMVLREMPRPLEVLALSKAYDIAEDCIDEEDFESDFKFAFHSPPFNSIDHVHMHAFRTRDGRFGCVGSIKYRTETWWCRSFDEIMTRLDLDNRKQGNRIDAERVEPATQKKEHRRRHHVSRPPCESTNGSIVLMTV</sequence>
<organism evidence="6 7">
    <name type="scientific">Peronospora destructor</name>
    <dbReference type="NCBI Taxonomy" id="86335"/>
    <lineage>
        <taxon>Eukaryota</taxon>
        <taxon>Sar</taxon>
        <taxon>Stramenopiles</taxon>
        <taxon>Oomycota</taxon>
        <taxon>Peronosporomycetes</taxon>
        <taxon>Peronosporales</taxon>
        <taxon>Peronosporaceae</taxon>
        <taxon>Peronospora</taxon>
    </lineage>
</organism>
<keyword evidence="7" id="KW-1185">Reference proteome</keyword>
<dbReference type="InterPro" id="IPR011146">
    <property type="entry name" value="HIT-like"/>
</dbReference>
<dbReference type="PANTHER" id="PTHR12486">
    <property type="entry name" value="APRATAXIN-RELATED"/>
    <property type="match status" value="1"/>
</dbReference>
<feature type="short sequence motif" description="Histidine triad motif" evidence="3">
    <location>
        <begin position="253"/>
        <end position="257"/>
    </location>
</feature>
<dbReference type="Proteomes" id="UP001162029">
    <property type="component" value="Unassembled WGS sequence"/>
</dbReference>
<dbReference type="PROSITE" id="PS51084">
    <property type="entry name" value="HIT_2"/>
    <property type="match status" value="1"/>
</dbReference>
<evidence type="ECO:0000313" key="7">
    <source>
        <dbReference type="Proteomes" id="UP001162029"/>
    </source>
</evidence>
<evidence type="ECO:0000259" key="5">
    <source>
        <dbReference type="PROSITE" id="PS51084"/>
    </source>
</evidence>
<comment type="caution">
    <text evidence="6">The sequence shown here is derived from an EMBL/GenBank/DDBJ whole genome shotgun (WGS) entry which is preliminary data.</text>
</comment>
<protein>
    <recommendedName>
        <fullName evidence="5">HIT domain-containing protein</fullName>
    </recommendedName>
</protein>
<feature type="compositionally biased region" description="Polar residues" evidence="4">
    <location>
        <begin position="1"/>
        <end position="11"/>
    </location>
</feature>